<protein>
    <recommendedName>
        <fullName evidence="3">Bacteriocin</fullName>
    </recommendedName>
</protein>
<evidence type="ECO:0008006" key="3">
    <source>
        <dbReference type="Google" id="ProtNLM"/>
    </source>
</evidence>
<dbReference type="OrthoDB" id="9955668at2"/>
<evidence type="ECO:0000313" key="1">
    <source>
        <dbReference type="EMBL" id="SUM57995.1"/>
    </source>
</evidence>
<organism evidence="1 2">
    <name type="scientific">Staphylococcus microti</name>
    <dbReference type="NCBI Taxonomy" id="569857"/>
    <lineage>
        <taxon>Bacteria</taxon>
        <taxon>Bacillati</taxon>
        <taxon>Bacillota</taxon>
        <taxon>Bacilli</taxon>
        <taxon>Bacillales</taxon>
        <taxon>Staphylococcaceae</taxon>
        <taxon>Staphylococcus</taxon>
    </lineage>
</organism>
<reference evidence="1 2" key="1">
    <citation type="submission" date="2018-06" db="EMBL/GenBank/DDBJ databases">
        <authorList>
            <consortium name="Pathogen Informatics"/>
            <person name="Doyle S."/>
        </authorList>
    </citation>
    <scope>NUCLEOTIDE SEQUENCE [LARGE SCALE GENOMIC DNA]</scope>
    <source>
        <strain evidence="1 2">NCTC13832</strain>
    </source>
</reference>
<dbReference type="Proteomes" id="UP000254100">
    <property type="component" value="Unassembled WGS sequence"/>
</dbReference>
<proteinExistence type="predicted"/>
<dbReference type="RefSeq" id="WP_115301254.1">
    <property type="nucleotide sequence ID" value="NZ_JXWY01000042.1"/>
</dbReference>
<dbReference type="AlphaFoldDB" id="A0A380GWL6"/>
<name>A0A380GWL6_9STAP</name>
<evidence type="ECO:0000313" key="2">
    <source>
        <dbReference type="Proteomes" id="UP000254100"/>
    </source>
</evidence>
<dbReference type="EMBL" id="UHDT01000001">
    <property type="protein sequence ID" value="SUM57995.1"/>
    <property type="molecule type" value="Genomic_DNA"/>
</dbReference>
<dbReference type="InterPro" id="IPR010133">
    <property type="entry name" value="Bacteriocin_signal_seq"/>
</dbReference>
<dbReference type="NCBIfam" id="TIGR01847">
    <property type="entry name" value="bacteriocin_sig"/>
    <property type="match status" value="1"/>
</dbReference>
<gene>
    <name evidence="1" type="ORF">NCTC13832_01725</name>
</gene>
<accession>A0A380GWL6</accession>
<sequence length="44" mass="5164">MKKLNTSELKKINGGDFFRDLGKIIHDYYVPAPKRIPYNPKTKK</sequence>